<reference evidence="1 2" key="1">
    <citation type="submission" date="2019-02" db="EMBL/GenBank/DDBJ databases">
        <title>Deep-cultivation of Planctomycetes and their phenomic and genomic characterization uncovers novel biology.</title>
        <authorList>
            <person name="Wiegand S."/>
            <person name="Jogler M."/>
            <person name="Boedeker C."/>
            <person name="Pinto D."/>
            <person name="Vollmers J."/>
            <person name="Rivas-Marin E."/>
            <person name="Kohn T."/>
            <person name="Peeters S.H."/>
            <person name="Heuer A."/>
            <person name="Rast P."/>
            <person name="Oberbeckmann S."/>
            <person name="Bunk B."/>
            <person name="Jeske O."/>
            <person name="Meyerdierks A."/>
            <person name="Storesund J.E."/>
            <person name="Kallscheuer N."/>
            <person name="Luecker S."/>
            <person name="Lage O.M."/>
            <person name="Pohl T."/>
            <person name="Merkel B.J."/>
            <person name="Hornburger P."/>
            <person name="Mueller R.-W."/>
            <person name="Bruemmer F."/>
            <person name="Labrenz M."/>
            <person name="Spormann A.M."/>
            <person name="Op Den Camp H."/>
            <person name="Overmann J."/>
            <person name="Amann R."/>
            <person name="Jetten M.S.M."/>
            <person name="Mascher T."/>
            <person name="Medema M.H."/>
            <person name="Devos D.P."/>
            <person name="Kaster A.-K."/>
            <person name="Ovreas L."/>
            <person name="Rohde M."/>
            <person name="Galperin M.Y."/>
            <person name="Jogler C."/>
        </authorList>
    </citation>
    <scope>NUCLEOTIDE SEQUENCE [LARGE SCALE GENOMIC DNA]</scope>
    <source>
        <strain evidence="1 2">Pla144</strain>
    </source>
</reference>
<proteinExistence type="predicted"/>
<dbReference type="AlphaFoldDB" id="A0A5C6CD15"/>
<name>A0A5C6CD15_9BACT</name>
<sequence>MAVFQLLHQLRMSDGTLAPSYLDLSFYLRNHFPLVSGIVPAGLCLGATVDFLNGETVD</sequence>
<keyword evidence="2" id="KW-1185">Reference proteome</keyword>
<accession>A0A5C6CD15</accession>
<dbReference type="EMBL" id="SJPS01000008">
    <property type="protein sequence ID" value="TWU21945.1"/>
    <property type="molecule type" value="Genomic_DNA"/>
</dbReference>
<evidence type="ECO:0000313" key="1">
    <source>
        <dbReference type="EMBL" id="TWU21945.1"/>
    </source>
</evidence>
<gene>
    <name evidence="1" type="ORF">Pla144_44120</name>
</gene>
<organism evidence="1 2">
    <name type="scientific">Bythopirellula polymerisocia</name>
    <dbReference type="NCBI Taxonomy" id="2528003"/>
    <lineage>
        <taxon>Bacteria</taxon>
        <taxon>Pseudomonadati</taxon>
        <taxon>Planctomycetota</taxon>
        <taxon>Planctomycetia</taxon>
        <taxon>Pirellulales</taxon>
        <taxon>Lacipirellulaceae</taxon>
        <taxon>Bythopirellula</taxon>
    </lineage>
</organism>
<comment type="caution">
    <text evidence="1">The sequence shown here is derived from an EMBL/GenBank/DDBJ whole genome shotgun (WGS) entry which is preliminary data.</text>
</comment>
<dbReference type="Proteomes" id="UP000318437">
    <property type="component" value="Unassembled WGS sequence"/>
</dbReference>
<protein>
    <submittedName>
        <fullName evidence="1">Uncharacterized protein</fullName>
    </submittedName>
</protein>
<evidence type="ECO:0000313" key="2">
    <source>
        <dbReference type="Proteomes" id="UP000318437"/>
    </source>
</evidence>